<evidence type="ECO:0000313" key="5">
    <source>
        <dbReference type="Proteomes" id="UP000053097"/>
    </source>
</evidence>
<name>A0A026WTL6_OOCBI</name>
<dbReference type="Proteomes" id="UP000053097">
    <property type="component" value="Unassembled WGS sequence"/>
</dbReference>
<dbReference type="GO" id="GO:0008613">
    <property type="term" value="F:diuretic hormone activity"/>
    <property type="evidence" value="ECO:0007669"/>
    <property type="project" value="InterPro"/>
</dbReference>
<dbReference type="InterPro" id="IPR034439">
    <property type="entry name" value="DH2-like"/>
</dbReference>
<comment type="subcellular location">
    <subcellularLocation>
        <location evidence="1">Secreted</location>
    </subcellularLocation>
</comment>
<evidence type="ECO:0000256" key="1">
    <source>
        <dbReference type="ARBA" id="ARBA00004613"/>
    </source>
</evidence>
<sequence length="292" mass="33546">MGKIQKEGKWVRHELSESAIANRLNICISLIARQKKKRYRVRLPVRNVRNVACEKKRSVLSQWNPFGAPFTPLRGTAIGGREVFRDKHLWNSRTYTQKSQRQPRRRCRRRSSLIVIDVDSCEIRGRIRARSWVAAATAGTEQEIRRDREPYLHRRWTTRHPPSQALLRQALFFVNSPIFVGTKMQPKMTVLCTLLAFIVVVAVSSLTADAMPHSHESYWDQQDDIDRDEFLEILSRLSRTVMNRPEMENSKRGLDLGLSRGFSGSQAAKHLMGLAAANYAGGPGRRRRSEQA</sequence>
<accession>A0A026WTL6</accession>
<protein>
    <submittedName>
        <fullName evidence="4">Diuretic hormone class</fullName>
    </submittedName>
</protein>
<dbReference type="GO" id="GO:0005615">
    <property type="term" value="C:extracellular space"/>
    <property type="evidence" value="ECO:0007669"/>
    <property type="project" value="TreeGrafter"/>
</dbReference>
<evidence type="ECO:0000256" key="2">
    <source>
        <dbReference type="ARBA" id="ARBA00007773"/>
    </source>
</evidence>
<comment type="similarity">
    <text evidence="2">Belongs to the diuretic hormone class 2 family.</text>
</comment>
<keyword evidence="5" id="KW-1185">Reference proteome</keyword>
<dbReference type="OrthoDB" id="6495587at2759"/>
<proteinExistence type="inferred from homology"/>
<evidence type="ECO:0000313" key="4">
    <source>
        <dbReference type="EMBL" id="EZA59006.1"/>
    </source>
</evidence>
<reference evidence="4 5" key="1">
    <citation type="journal article" date="2014" name="Curr. Biol.">
        <title>The genome of the clonal raider ant Cerapachys biroi.</title>
        <authorList>
            <person name="Oxley P.R."/>
            <person name="Ji L."/>
            <person name="Fetter-Pruneda I."/>
            <person name="McKenzie S.K."/>
            <person name="Li C."/>
            <person name="Hu H."/>
            <person name="Zhang G."/>
            <person name="Kronauer D.J."/>
        </authorList>
    </citation>
    <scope>NUCLEOTIDE SEQUENCE [LARGE SCALE GENOMIC DNA]</scope>
</reference>
<organism evidence="4 5">
    <name type="scientific">Ooceraea biroi</name>
    <name type="common">Clonal raider ant</name>
    <name type="synonym">Cerapachys biroi</name>
    <dbReference type="NCBI Taxonomy" id="2015173"/>
    <lineage>
        <taxon>Eukaryota</taxon>
        <taxon>Metazoa</taxon>
        <taxon>Ecdysozoa</taxon>
        <taxon>Arthropoda</taxon>
        <taxon>Hexapoda</taxon>
        <taxon>Insecta</taxon>
        <taxon>Pterygota</taxon>
        <taxon>Neoptera</taxon>
        <taxon>Endopterygota</taxon>
        <taxon>Hymenoptera</taxon>
        <taxon>Apocrita</taxon>
        <taxon>Aculeata</taxon>
        <taxon>Formicoidea</taxon>
        <taxon>Formicidae</taxon>
        <taxon>Dorylinae</taxon>
        <taxon>Ooceraea</taxon>
    </lineage>
</organism>
<dbReference type="STRING" id="2015173.A0A026WTL6"/>
<dbReference type="GO" id="GO:0001664">
    <property type="term" value="F:G protein-coupled receptor binding"/>
    <property type="evidence" value="ECO:0007669"/>
    <property type="project" value="TreeGrafter"/>
</dbReference>
<gene>
    <name evidence="4" type="ORF">X777_16966</name>
</gene>
<dbReference type="AlphaFoldDB" id="A0A026WTL6"/>
<keyword evidence="3" id="KW-0964">Secreted</keyword>
<dbReference type="GO" id="GO:0007589">
    <property type="term" value="P:body fluid secretion"/>
    <property type="evidence" value="ECO:0007669"/>
    <property type="project" value="InterPro"/>
</dbReference>
<dbReference type="EMBL" id="KK107111">
    <property type="protein sequence ID" value="EZA59006.1"/>
    <property type="molecule type" value="Genomic_DNA"/>
</dbReference>
<dbReference type="PANTHER" id="PTHR41146">
    <property type="entry name" value="DIURETIC HORMONE CLASS 2"/>
    <property type="match status" value="1"/>
</dbReference>
<evidence type="ECO:0000256" key="3">
    <source>
        <dbReference type="ARBA" id="ARBA00022525"/>
    </source>
</evidence>
<dbReference type="PANTHER" id="PTHR41146:SF1">
    <property type="entry name" value="DIURETIC HORMONE CLASS 2"/>
    <property type="match status" value="1"/>
</dbReference>